<name>A0ACB9TE33_HOLOL</name>
<reference evidence="1" key="1">
    <citation type="submission" date="2022-04" db="EMBL/GenBank/DDBJ databases">
        <title>Chromosome-scale genome assembly of Holotrichia oblita Faldermann.</title>
        <authorList>
            <person name="Rongchong L."/>
        </authorList>
    </citation>
    <scope>NUCLEOTIDE SEQUENCE</scope>
    <source>
        <strain evidence="1">81SQS9</strain>
    </source>
</reference>
<protein>
    <submittedName>
        <fullName evidence="1">Dnaj-like-2 isoform a-related</fullName>
    </submittedName>
</protein>
<accession>A0ACB9TE33</accession>
<proteinExistence type="predicted"/>
<dbReference type="EMBL" id="CM043017">
    <property type="protein sequence ID" value="KAI4465058.1"/>
    <property type="molecule type" value="Genomic_DNA"/>
</dbReference>
<evidence type="ECO:0000313" key="2">
    <source>
        <dbReference type="Proteomes" id="UP001056778"/>
    </source>
</evidence>
<comment type="caution">
    <text evidence="1">The sequence shown here is derived from an EMBL/GenBank/DDBJ whole genome shotgun (WGS) entry which is preliminary data.</text>
</comment>
<gene>
    <name evidence="1" type="ORF">MML48_3g00003813</name>
</gene>
<evidence type="ECO:0000313" key="1">
    <source>
        <dbReference type="EMBL" id="KAI4465058.1"/>
    </source>
</evidence>
<dbReference type="Proteomes" id="UP001056778">
    <property type="component" value="Chromosome 3"/>
</dbReference>
<keyword evidence="2" id="KW-1185">Reference proteome</keyword>
<organism evidence="1 2">
    <name type="scientific">Holotrichia oblita</name>
    <name type="common">Chafer beetle</name>
    <dbReference type="NCBI Taxonomy" id="644536"/>
    <lineage>
        <taxon>Eukaryota</taxon>
        <taxon>Metazoa</taxon>
        <taxon>Ecdysozoa</taxon>
        <taxon>Arthropoda</taxon>
        <taxon>Hexapoda</taxon>
        <taxon>Insecta</taxon>
        <taxon>Pterygota</taxon>
        <taxon>Neoptera</taxon>
        <taxon>Endopterygota</taxon>
        <taxon>Coleoptera</taxon>
        <taxon>Polyphaga</taxon>
        <taxon>Scarabaeiformia</taxon>
        <taxon>Scarabaeidae</taxon>
        <taxon>Melolonthinae</taxon>
        <taxon>Holotrichia</taxon>
    </lineage>
</organism>
<sequence length="300" mass="34329">MADNKLYEILGVSRSASDNEIKKQYRKLAKEYHPDKNPQAGDKFKEISYAYEVLSDPKKRQVYDKFGLKGMQEGAQDGGHTITLSEALCGLTFIIRHLDGRDILIRNPPGQVIKPGDVKAVVGEGMPYYKNPFERGNLYVTFEIRFPDNHFANENKLKLLESVLPPRTVFKMPVGDHVEEVDLNDYDPNERGSHSSNREAYASDDEDHMHGSGIQSGKSIGVDDFNEDDSQSRNVTLEENEPQEEHVEDEVFVEHVRDEYLEEHVENDQDENETLQENYELDQHHQRNSNISGRFCGSLL</sequence>